<dbReference type="AlphaFoldDB" id="A0A158JY28"/>
<reference evidence="1" key="1">
    <citation type="submission" date="2016-01" db="EMBL/GenBank/DDBJ databases">
        <authorList>
            <person name="Peeters C."/>
        </authorList>
    </citation>
    <scope>NUCLEOTIDE SEQUENCE [LARGE SCALE GENOMIC DNA]</scope>
    <source>
        <strain evidence="1">LMG 22937</strain>
    </source>
</reference>
<protein>
    <submittedName>
        <fullName evidence="1">Uncharacterized protein</fullName>
    </submittedName>
</protein>
<evidence type="ECO:0000313" key="2">
    <source>
        <dbReference type="Proteomes" id="UP000054925"/>
    </source>
</evidence>
<sequence length="159" mass="17790">MREKQEPEENEVHLLCERVKAIIMGHSAPINRLSRDIDNACHYANWPGPATPQFDLLCAWPPFEPVSAQIVELFVRSYGRALFARPYSFLLLALVATGPVAAAETLVMHASPGYERDPLRSVICGLEGIFARYPEVLSIQAREVLASFMLKPQRRAGNE</sequence>
<keyword evidence="2" id="KW-1185">Reference proteome</keyword>
<dbReference type="Proteomes" id="UP000054925">
    <property type="component" value="Unassembled WGS sequence"/>
</dbReference>
<comment type="caution">
    <text evidence="1">The sequence shown here is derived from an EMBL/GenBank/DDBJ whole genome shotgun (WGS) entry which is preliminary data.</text>
</comment>
<evidence type="ECO:0000313" key="1">
    <source>
        <dbReference type="EMBL" id="SAL73766.1"/>
    </source>
</evidence>
<gene>
    <name evidence="1" type="ORF">AWB67_04484</name>
</gene>
<name>A0A158JY28_9BURK</name>
<dbReference type="EMBL" id="FCOL02000030">
    <property type="protein sequence ID" value="SAL73766.1"/>
    <property type="molecule type" value="Genomic_DNA"/>
</dbReference>
<proteinExistence type="predicted"/>
<accession>A0A158JY28</accession>
<organism evidence="1 2">
    <name type="scientific">Caballeronia terrestris</name>
    <dbReference type="NCBI Taxonomy" id="1226301"/>
    <lineage>
        <taxon>Bacteria</taxon>
        <taxon>Pseudomonadati</taxon>
        <taxon>Pseudomonadota</taxon>
        <taxon>Betaproteobacteria</taxon>
        <taxon>Burkholderiales</taxon>
        <taxon>Burkholderiaceae</taxon>
        <taxon>Caballeronia</taxon>
    </lineage>
</organism>